<dbReference type="GO" id="GO:0005739">
    <property type="term" value="C:mitochondrion"/>
    <property type="evidence" value="ECO:0007669"/>
    <property type="project" value="TreeGrafter"/>
</dbReference>
<keyword evidence="8 11" id="KW-0496">Mitochondrion</keyword>
<comment type="similarity">
    <text evidence="2 8">Belongs to the cytochrome c oxidase subunit 3 family.</text>
</comment>
<keyword evidence="6 9" id="KW-1133">Transmembrane helix</keyword>
<reference evidence="11" key="2">
    <citation type="journal article" date="2011" name="BMC Evol. Biol.">
        <title>The mitochondrial genome of Sinentomon erythranum (Arthropoda: Hexapoda: Protura): an example of highly divergent evolution.</title>
        <authorList>
            <person name="Chen W.J."/>
            <person name="Bu Y."/>
            <person name="Carapelli A."/>
            <person name="Dallai R."/>
            <person name="Li S."/>
            <person name="Yin W.Y."/>
            <person name="Luan Y.X."/>
        </authorList>
    </citation>
    <scope>NUCLEOTIDE SEQUENCE</scope>
</reference>
<comment type="function">
    <text evidence="8">Component of the cytochrome c oxidase, the last enzyme in the mitochondrial electron transport chain which drives oxidative phosphorylation. The respiratory chain contains 3 multisubunit complexes succinate dehydrogenase (complex II, CII), ubiquinol-cytochrome c oxidoreductase (cytochrome b-c1 complex, complex III, CIII) and cytochrome c oxidase (complex IV, CIV), that cooperate to transfer electrons derived from NADH and succinate to molecular oxygen, creating an electrochemical gradient over the inner membrane that drives transmembrane transport and the ATP synthase. Cytochrome c oxidase is the component of the respiratory chain that catalyzes the reduction of oxygen to water. Electrons originating from reduced cytochrome c in the intermembrane space (IMS) are transferred via the dinuclear copper A center (CU(A)) of subunit 2 and heme A of subunit 1 to the active site in subunit 1, a binuclear center (BNC) formed by heme A3 and copper B (CU(B)). The BNC reduces molecular oxygen to 2 water molecules using 4 electrons from cytochrome c in the IMS and 4 protons from the mitochondrial matrix.</text>
</comment>
<evidence type="ECO:0000256" key="2">
    <source>
        <dbReference type="ARBA" id="ARBA00010581"/>
    </source>
</evidence>
<evidence type="ECO:0000259" key="10">
    <source>
        <dbReference type="PROSITE" id="PS50253"/>
    </source>
</evidence>
<evidence type="ECO:0000256" key="8">
    <source>
        <dbReference type="RuleBase" id="RU003375"/>
    </source>
</evidence>
<evidence type="ECO:0000256" key="1">
    <source>
        <dbReference type="ARBA" id="ARBA00004141"/>
    </source>
</evidence>
<dbReference type="PROSITE" id="PS51257">
    <property type="entry name" value="PROKAR_LIPOPROTEIN"/>
    <property type="match status" value="1"/>
</dbReference>
<dbReference type="CDD" id="cd01665">
    <property type="entry name" value="Cyt_c_Oxidase_III"/>
    <property type="match status" value="1"/>
</dbReference>
<sequence>MSKSNQSFHLVDFSPWPLYSSALSGCLVVGFLGFFHLSSYFFFFFFFFLFLVFYSWMRDVSREGFFQGVHSYYVIFGLSLGMFLFIVSEIFFFFSFFWSYFHSSLVVSFSLGGVWPPVGVFSFNVYQTPLLNTIVLLSSGAIVTFSHFSLLIGDFFYYFFSLFFTFFFGFFFLVLQFYEYYEGSFSFSDSVYGSLFYLVTGFHGFHVLLGSFFLLFVFFKGLVGGLSVFHHLGFEMSVWYWHFVDVVWLFLFSVFYWWSV</sequence>
<evidence type="ECO:0000256" key="9">
    <source>
        <dbReference type="SAM" id="Phobius"/>
    </source>
</evidence>
<feature type="domain" description="Heme-copper oxidase subunit III family profile" evidence="10">
    <location>
        <begin position="4"/>
        <end position="260"/>
    </location>
</feature>
<keyword evidence="4 8" id="KW-0812">Transmembrane</keyword>
<dbReference type="AlphaFoldDB" id="G3D5N3"/>
<dbReference type="InterPro" id="IPR000298">
    <property type="entry name" value="Cyt_c_oxidase-like_su3"/>
</dbReference>
<dbReference type="CTD" id="4514"/>
<dbReference type="RefSeq" id="YP_004841753.1">
    <property type="nucleotide sequence ID" value="NC_015982.1"/>
</dbReference>
<dbReference type="GO" id="GO:0004129">
    <property type="term" value="F:cytochrome-c oxidase activity"/>
    <property type="evidence" value="ECO:0007669"/>
    <property type="project" value="InterPro"/>
</dbReference>
<feature type="transmembrane region" description="Helical" evidence="9">
    <location>
        <begin position="100"/>
        <end position="123"/>
    </location>
</feature>
<proteinExistence type="inferred from homology"/>
<dbReference type="GO" id="GO:0006123">
    <property type="term" value="P:mitochondrial electron transport, cytochrome c to oxygen"/>
    <property type="evidence" value="ECO:0007669"/>
    <property type="project" value="TreeGrafter"/>
</dbReference>
<evidence type="ECO:0000256" key="5">
    <source>
        <dbReference type="ARBA" id="ARBA00022967"/>
    </source>
</evidence>
<accession>G3D5N3</accession>
<organism evidence="11">
    <name type="scientific">Sinentomon erythranum</name>
    <dbReference type="NCBI Taxonomy" id="289455"/>
    <lineage>
        <taxon>Eukaryota</taxon>
        <taxon>Metazoa</taxon>
        <taxon>Ecdysozoa</taxon>
        <taxon>Arthropoda</taxon>
        <taxon>Hexapoda</taxon>
        <taxon>Protura</taxon>
        <taxon>Sinentomata</taxon>
        <taxon>Sinentomidae</taxon>
        <taxon>Sinentomon</taxon>
    </lineage>
</organism>
<dbReference type="InterPro" id="IPR033945">
    <property type="entry name" value="Cyt_c_oxase_su3_dom"/>
</dbReference>
<keyword evidence="7 9" id="KW-0472">Membrane</keyword>
<feature type="transmembrane region" description="Helical" evidence="9">
    <location>
        <begin position="69"/>
        <end position="94"/>
    </location>
</feature>
<feature type="transmembrane region" description="Helical" evidence="9">
    <location>
        <begin position="195"/>
        <end position="219"/>
    </location>
</feature>
<feature type="transmembrane region" description="Helical" evidence="9">
    <location>
        <begin position="16"/>
        <end position="34"/>
    </location>
</feature>
<dbReference type="GeneID" id="11123051"/>
<dbReference type="PROSITE" id="PS50253">
    <property type="entry name" value="COX3"/>
    <property type="match status" value="1"/>
</dbReference>
<dbReference type="Gene3D" id="1.20.120.80">
    <property type="entry name" value="Cytochrome c oxidase, subunit III, four-helix bundle"/>
    <property type="match status" value="1"/>
</dbReference>
<dbReference type="Pfam" id="PF00510">
    <property type="entry name" value="COX3"/>
    <property type="match status" value="1"/>
</dbReference>
<evidence type="ECO:0000256" key="4">
    <source>
        <dbReference type="ARBA" id="ARBA00022692"/>
    </source>
</evidence>
<geneLocation type="mitochondrion" evidence="11"/>
<feature type="transmembrane region" description="Helical" evidence="9">
    <location>
        <begin position="155"/>
        <end position="175"/>
    </location>
</feature>
<evidence type="ECO:0000256" key="7">
    <source>
        <dbReference type="ARBA" id="ARBA00023136"/>
    </source>
</evidence>
<comment type="subcellular location">
    <subcellularLocation>
        <location evidence="1">Membrane</location>
        <topology evidence="1">Multi-pass membrane protein</topology>
    </subcellularLocation>
</comment>
<dbReference type="PANTHER" id="PTHR11403">
    <property type="entry name" value="CYTOCHROME C OXIDASE SUBUNIT III"/>
    <property type="match status" value="1"/>
</dbReference>
<dbReference type="InterPro" id="IPR024791">
    <property type="entry name" value="Cyt_c/ubiquinol_Oxase_su3"/>
</dbReference>
<feature type="transmembrane region" description="Helical" evidence="9">
    <location>
        <begin position="239"/>
        <end position="258"/>
    </location>
</feature>
<keyword evidence="5" id="KW-1278">Translocase</keyword>
<dbReference type="InterPro" id="IPR013833">
    <property type="entry name" value="Cyt_c_oxidase_su3_a-hlx"/>
</dbReference>
<evidence type="ECO:0000256" key="3">
    <source>
        <dbReference type="ARBA" id="ARBA00015944"/>
    </source>
</evidence>
<dbReference type="GO" id="GO:0016020">
    <property type="term" value="C:membrane"/>
    <property type="evidence" value="ECO:0007669"/>
    <property type="project" value="UniProtKB-SubCell"/>
</dbReference>
<gene>
    <name evidence="11" type="primary">cox3</name>
</gene>
<evidence type="ECO:0000313" key="11">
    <source>
        <dbReference type="EMBL" id="ADN32960.1"/>
    </source>
</evidence>
<dbReference type="EMBL" id="HQ199311">
    <property type="protein sequence ID" value="ADN32960.1"/>
    <property type="molecule type" value="Genomic_DNA"/>
</dbReference>
<dbReference type="SUPFAM" id="SSF81452">
    <property type="entry name" value="Cytochrome c oxidase subunit III-like"/>
    <property type="match status" value="1"/>
</dbReference>
<name>G3D5N3_9HEXA</name>
<feature type="transmembrane region" description="Helical" evidence="9">
    <location>
        <begin position="130"/>
        <end position="149"/>
    </location>
</feature>
<dbReference type="InterPro" id="IPR035973">
    <property type="entry name" value="Cyt_c_oxidase_su3-like_sf"/>
</dbReference>
<reference evidence="11" key="1">
    <citation type="submission" date="2010-08" db="EMBL/GenBank/DDBJ databases">
        <authorList>
            <person name="Chen W.-J."/>
            <person name="Bu Y."/>
            <person name="Carapelli A."/>
            <person name="Luan Y.-X."/>
        </authorList>
    </citation>
    <scope>NUCLEOTIDE SEQUENCE</scope>
</reference>
<protein>
    <recommendedName>
        <fullName evidence="3 8">Cytochrome c oxidase subunit 3</fullName>
    </recommendedName>
</protein>
<feature type="transmembrane region" description="Helical" evidence="9">
    <location>
        <begin position="40"/>
        <end position="57"/>
    </location>
</feature>
<dbReference type="Gene3D" id="1.10.287.70">
    <property type="match status" value="1"/>
</dbReference>
<dbReference type="PANTHER" id="PTHR11403:SF7">
    <property type="entry name" value="CYTOCHROME C OXIDASE SUBUNIT 3"/>
    <property type="match status" value="1"/>
</dbReference>
<evidence type="ECO:0000256" key="6">
    <source>
        <dbReference type="ARBA" id="ARBA00022989"/>
    </source>
</evidence>